<dbReference type="EnsemblBacteria" id="AAK89753">
    <property type="protein sequence ID" value="AAK89753"/>
    <property type="gene ID" value="Atu3644"/>
</dbReference>
<dbReference type="STRING" id="176299.Atu3644"/>
<dbReference type="BioCyc" id="AGRO:ATU3644-MONOMER"/>
<dbReference type="HOGENOM" id="CLU_1727484_0_0_5"/>
<evidence type="ECO:0000313" key="1">
    <source>
        <dbReference type="EMBL" id="AAK89753.2"/>
    </source>
</evidence>
<sequence>MSFNVNDLAAGYENVTSLFGLSARDQTILLFRRLLTETEHELLLASGKTRCSQSTSFQHIYRSGENFRISPWQYQPGIPLVHIDVSIIFLTAILGRSMPNLQLVTKNIPPNMRSSHVSTRSRRWVTVNRKRGIDTWQTSTTISSNNSCHSF</sequence>
<accession>Q8U4W7</accession>
<proteinExistence type="predicted"/>
<protein>
    <submittedName>
        <fullName evidence="1">Uncharacterized protein</fullName>
    </submittedName>
</protein>
<keyword evidence="2" id="KW-1185">Reference proteome</keyword>
<dbReference type="Proteomes" id="UP000000813">
    <property type="component" value="Chromosome linear"/>
</dbReference>
<dbReference type="AlphaFoldDB" id="Q8U4W7"/>
<name>Q8U4W7_AGRFC</name>
<reference evidence="1 2" key="1">
    <citation type="journal article" date="2001" name="Science">
        <title>The genome of the natural genetic engineer Agrobacterium tumefaciens C58.</title>
        <authorList>
            <person name="Wood D.W."/>
            <person name="Setubal J.C."/>
            <person name="Kaul R."/>
            <person name="Monks D.E."/>
            <person name="Kitajima J.P."/>
            <person name="Okura V.K."/>
            <person name="Zhou Y."/>
            <person name="Chen L."/>
            <person name="Wood G.E."/>
            <person name="Almeida N.F.Jr."/>
            <person name="Woo L."/>
            <person name="Chen Y."/>
            <person name="Paulsen I.T."/>
            <person name="Eisen J.A."/>
            <person name="Karp P.D."/>
            <person name="Bovee D.Sr."/>
            <person name="Chapman P."/>
            <person name="Clendenning J."/>
            <person name="Deatherage G."/>
            <person name="Gillet W."/>
            <person name="Grant C."/>
            <person name="Kutyavin T."/>
            <person name="Levy R."/>
            <person name="Li M.J."/>
            <person name="McClelland E."/>
            <person name="Palmieri A."/>
            <person name="Raymond C."/>
            <person name="Rouse G."/>
            <person name="Saenphimmachak C."/>
            <person name="Wu Z."/>
            <person name="Romero P."/>
            <person name="Gordon D."/>
            <person name="Zhang S."/>
            <person name="Yoo H."/>
            <person name="Tao Y."/>
            <person name="Biddle P."/>
            <person name="Jung M."/>
            <person name="Krespan W."/>
            <person name="Perry M."/>
            <person name="Gordon-Kamm B."/>
            <person name="Liao L."/>
            <person name="Kim S."/>
            <person name="Hendrick C."/>
            <person name="Zhao Z.Y."/>
            <person name="Dolan M."/>
            <person name="Chumley F."/>
            <person name="Tingey S.V."/>
            <person name="Tomb J.F."/>
            <person name="Gordon M.P."/>
            <person name="Olson M.V."/>
            <person name="Nester E.W."/>
        </authorList>
    </citation>
    <scope>NUCLEOTIDE SEQUENCE [LARGE SCALE GENOMIC DNA]</scope>
    <source>
        <strain evidence="2">C58 / ATCC 33970</strain>
    </source>
</reference>
<gene>
    <name evidence="1" type="ordered locus">Atu3644</name>
</gene>
<evidence type="ECO:0000313" key="2">
    <source>
        <dbReference type="Proteomes" id="UP000000813"/>
    </source>
</evidence>
<organism evidence="1 2">
    <name type="scientific">Agrobacterium fabrum (strain C58 / ATCC 33970)</name>
    <name type="common">Agrobacterium tumefaciens (strain C58)</name>
    <dbReference type="NCBI Taxonomy" id="176299"/>
    <lineage>
        <taxon>Bacteria</taxon>
        <taxon>Pseudomonadati</taxon>
        <taxon>Pseudomonadota</taxon>
        <taxon>Alphaproteobacteria</taxon>
        <taxon>Hyphomicrobiales</taxon>
        <taxon>Rhizobiaceae</taxon>
        <taxon>Rhizobium/Agrobacterium group</taxon>
        <taxon>Agrobacterium</taxon>
        <taxon>Agrobacterium tumefaciens complex</taxon>
    </lineage>
</organism>
<dbReference type="EMBL" id="AE007870">
    <property type="protein sequence ID" value="AAK89753.2"/>
    <property type="molecule type" value="Genomic_DNA"/>
</dbReference>
<dbReference type="KEGG" id="atu:Atu3644"/>
<reference evidence="1 2" key="2">
    <citation type="journal article" date="2001" name="Science">
        <title>Genome sequence of the plant pathogen and biotechnology agent Agrobacterium tumefaciens C58.</title>
        <authorList>
            <person name="Goodner B."/>
            <person name="Hinkle G."/>
            <person name="Gattung S."/>
            <person name="Miller N."/>
            <person name="Blanchard M."/>
            <person name="Qurollo B."/>
            <person name="Goldman B.S."/>
            <person name="Cao Y."/>
            <person name="Askenazi M."/>
            <person name="Halling C."/>
            <person name="Mullin L."/>
            <person name="Houmiel K."/>
            <person name="Gordon J."/>
            <person name="Vaudin M."/>
            <person name="Iartchouk O."/>
            <person name="Epp A."/>
            <person name="Liu F."/>
            <person name="Wollam C."/>
            <person name="Allinger M."/>
            <person name="Doughty D."/>
            <person name="Scott C."/>
            <person name="Lappas C."/>
            <person name="Markelz B."/>
            <person name="Flanagan C."/>
            <person name="Crowell C."/>
            <person name="Gurson J."/>
            <person name="Lomo C."/>
            <person name="Sear C."/>
            <person name="Strub G."/>
            <person name="Cielo C."/>
            <person name="Slater S."/>
        </authorList>
    </citation>
    <scope>NUCLEOTIDE SEQUENCE [LARGE SCALE GENOMIC DNA]</scope>
    <source>
        <strain evidence="2">C58 / ATCC 33970</strain>
    </source>
</reference>